<name>A0A5B7EWU3_PORTR</name>
<reference evidence="1 2" key="1">
    <citation type="submission" date="2019-05" db="EMBL/GenBank/DDBJ databases">
        <title>Another draft genome of Portunus trituberculatus and its Hox gene families provides insights of decapod evolution.</title>
        <authorList>
            <person name="Jeong J.-H."/>
            <person name="Song I."/>
            <person name="Kim S."/>
            <person name="Choi T."/>
            <person name="Kim D."/>
            <person name="Ryu S."/>
            <person name="Kim W."/>
        </authorList>
    </citation>
    <scope>NUCLEOTIDE SEQUENCE [LARGE SCALE GENOMIC DNA]</scope>
    <source>
        <tissue evidence="1">Muscle</tissue>
    </source>
</reference>
<dbReference type="EMBL" id="VSRR010003929">
    <property type="protein sequence ID" value="MPC37945.1"/>
    <property type="molecule type" value="Genomic_DNA"/>
</dbReference>
<dbReference type="AlphaFoldDB" id="A0A5B7EWU3"/>
<protein>
    <submittedName>
        <fullName evidence="1">Uncharacterized protein</fullName>
    </submittedName>
</protein>
<accession>A0A5B7EWU3</accession>
<dbReference type="Proteomes" id="UP000324222">
    <property type="component" value="Unassembled WGS sequence"/>
</dbReference>
<gene>
    <name evidence="1" type="ORF">E2C01_031440</name>
</gene>
<sequence>MASLDSECKIRMLPSQGGATSTTPPLRFASCPRHYQIRNIRVDLQLSCNLPPIVIDGRRPGPSHFRRLGSDAFADVRFLRPRQHETACICTHVS</sequence>
<proteinExistence type="predicted"/>
<keyword evidence="2" id="KW-1185">Reference proteome</keyword>
<evidence type="ECO:0000313" key="2">
    <source>
        <dbReference type="Proteomes" id="UP000324222"/>
    </source>
</evidence>
<comment type="caution">
    <text evidence="1">The sequence shown here is derived from an EMBL/GenBank/DDBJ whole genome shotgun (WGS) entry which is preliminary data.</text>
</comment>
<organism evidence="1 2">
    <name type="scientific">Portunus trituberculatus</name>
    <name type="common">Swimming crab</name>
    <name type="synonym">Neptunus trituberculatus</name>
    <dbReference type="NCBI Taxonomy" id="210409"/>
    <lineage>
        <taxon>Eukaryota</taxon>
        <taxon>Metazoa</taxon>
        <taxon>Ecdysozoa</taxon>
        <taxon>Arthropoda</taxon>
        <taxon>Crustacea</taxon>
        <taxon>Multicrustacea</taxon>
        <taxon>Malacostraca</taxon>
        <taxon>Eumalacostraca</taxon>
        <taxon>Eucarida</taxon>
        <taxon>Decapoda</taxon>
        <taxon>Pleocyemata</taxon>
        <taxon>Brachyura</taxon>
        <taxon>Eubrachyura</taxon>
        <taxon>Portunoidea</taxon>
        <taxon>Portunidae</taxon>
        <taxon>Portuninae</taxon>
        <taxon>Portunus</taxon>
    </lineage>
</organism>
<evidence type="ECO:0000313" key="1">
    <source>
        <dbReference type="EMBL" id="MPC37945.1"/>
    </source>
</evidence>